<dbReference type="OrthoDB" id="9767950at2"/>
<dbReference type="InterPro" id="IPR050319">
    <property type="entry name" value="ABC_transp_ATP-bind"/>
</dbReference>
<name>A0A511AVQ8_9PROT</name>
<evidence type="ECO:0000313" key="8">
    <source>
        <dbReference type="Proteomes" id="UP000321230"/>
    </source>
</evidence>
<dbReference type="InterPro" id="IPR017871">
    <property type="entry name" value="ABC_transporter-like_CS"/>
</dbReference>
<dbReference type="CDD" id="cd03257">
    <property type="entry name" value="ABC_NikE_OppD_transporters"/>
    <property type="match status" value="1"/>
</dbReference>
<keyword evidence="4" id="KW-0547">Nucleotide-binding</keyword>
<dbReference type="GO" id="GO:0016887">
    <property type="term" value="F:ATP hydrolysis activity"/>
    <property type="evidence" value="ECO:0007669"/>
    <property type="project" value="InterPro"/>
</dbReference>
<dbReference type="AlphaFoldDB" id="A0A511AVQ8"/>
<protein>
    <submittedName>
        <fullName evidence="7">ABC transporter ATP-binding protein</fullName>
    </submittedName>
</protein>
<dbReference type="GO" id="GO:0015833">
    <property type="term" value="P:peptide transport"/>
    <property type="evidence" value="ECO:0007669"/>
    <property type="project" value="InterPro"/>
</dbReference>
<accession>A0A511AVQ8</accession>
<dbReference type="Pfam" id="PF08352">
    <property type="entry name" value="oligo_HPY"/>
    <property type="match status" value="1"/>
</dbReference>
<reference evidence="7 8" key="1">
    <citation type="submission" date="2019-07" db="EMBL/GenBank/DDBJ databases">
        <title>Whole genome shotgun sequence of Gluconobacter wancherniae NBRC 103581.</title>
        <authorList>
            <person name="Hosoyama A."/>
            <person name="Uohara A."/>
            <person name="Ohji S."/>
            <person name="Ichikawa N."/>
        </authorList>
    </citation>
    <scope>NUCLEOTIDE SEQUENCE [LARGE SCALE GENOMIC DNA]</scope>
    <source>
        <strain evidence="7 8">NBRC 103581</strain>
    </source>
</reference>
<evidence type="ECO:0000256" key="2">
    <source>
        <dbReference type="ARBA" id="ARBA00005417"/>
    </source>
</evidence>
<dbReference type="SMART" id="SM00382">
    <property type="entry name" value="AAA"/>
    <property type="match status" value="1"/>
</dbReference>
<comment type="similarity">
    <text evidence="2">Belongs to the ABC transporter superfamily.</text>
</comment>
<dbReference type="SUPFAM" id="SSF52540">
    <property type="entry name" value="P-loop containing nucleoside triphosphate hydrolases"/>
    <property type="match status" value="1"/>
</dbReference>
<dbReference type="EMBL" id="BJUZ01000001">
    <property type="protein sequence ID" value="GEK92290.1"/>
    <property type="molecule type" value="Genomic_DNA"/>
</dbReference>
<proteinExistence type="inferred from homology"/>
<dbReference type="GO" id="GO:0005886">
    <property type="term" value="C:plasma membrane"/>
    <property type="evidence" value="ECO:0007669"/>
    <property type="project" value="UniProtKB-SubCell"/>
</dbReference>
<dbReference type="Proteomes" id="UP000321230">
    <property type="component" value="Unassembled WGS sequence"/>
</dbReference>
<evidence type="ECO:0000256" key="1">
    <source>
        <dbReference type="ARBA" id="ARBA00004417"/>
    </source>
</evidence>
<keyword evidence="5 7" id="KW-0067">ATP-binding</keyword>
<evidence type="ECO:0000256" key="5">
    <source>
        <dbReference type="ARBA" id="ARBA00022840"/>
    </source>
</evidence>
<dbReference type="Gene3D" id="3.40.50.300">
    <property type="entry name" value="P-loop containing nucleotide triphosphate hydrolases"/>
    <property type="match status" value="1"/>
</dbReference>
<dbReference type="InterPro" id="IPR003593">
    <property type="entry name" value="AAA+_ATPase"/>
</dbReference>
<dbReference type="FunFam" id="3.40.50.300:FF:000016">
    <property type="entry name" value="Oligopeptide ABC transporter ATP-binding component"/>
    <property type="match status" value="1"/>
</dbReference>
<evidence type="ECO:0000259" key="6">
    <source>
        <dbReference type="PROSITE" id="PS50893"/>
    </source>
</evidence>
<sequence>MSILLEARSVEKHYRLGGGRVLQAVAGVSLQVRRGEALALVGESGCGKSTLGRTLIGLGAPTSGEVLFDGARISGLSDRSLRPYRARMQMVFQDSSASFNPRRTVGEALAEPLKIHRRTGIVERVHELLDQVGMSRSVLKRYPHEFSGGQRQRLNIARALALGPELLVADEPVSALDVSVQAQIVNLFGDLRSQLGVACVFISHDLAVVRQMADRIAVMYLGGIVEQGDGLAVLGAPAHPYTKALLDAVPRPDRPLPPPLAGDVPSPVNPPSGCRFHTRCPIAQARCAQERPELRGITGGREVACHYPLVS</sequence>
<dbReference type="PANTHER" id="PTHR43776">
    <property type="entry name" value="TRANSPORT ATP-BINDING PROTEIN"/>
    <property type="match status" value="1"/>
</dbReference>
<keyword evidence="8" id="KW-1185">Reference proteome</keyword>
<dbReference type="RefSeq" id="WP_146792915.1">
    <property type="nucleotide sequence ID" value="NZ_BARC01000005.1"/>
</dbReference>
<keyword evidence="3" id="KW-0813">Transport</keyword>
<dbReference type="NCBIfam" id="TIGR01727">
    <property type="entry name" value="oligo_HPY"/>
    <property type="match status" value="1"/>
</dbReference>
<dbReference type="PANTHER" id="PTHR43776:SF7">
    <property type="entry name" value="D,D-DIPEPTIDE TRANSPORT ATP-BINDING PROTEIN DDPF-RELATED"/>
    <property type="match status" value="1"/>
</dbReference>
<evidence type="ECO:0000256" key="4">
    <source>
        <dbReference type="ARBA" id="ARBA00022741"/>
    </source>
</evidence>
<dbReference type="InterPro" id="IPR013563">
    <property type="entry name" value="Oligopep_ABC_C"/>
</dbReference>
<dbReference type="PROSITE" id="PS00211">
    <property type="entry name" value="ABC_TRANSPORTER_1"/>
    <property type="match status" value="1"/>
</dbReference>
<evidence type="ECO:0000256" key="3">
    <source>
        <dbReference type="ARBA" id="ARBA00022448"/>
    </source>
</evidence>
<dbReference type="Pfam" id="PF00005">
    <property type="entry name" value="ABC_tran"/>
    <property type="match status" value="1"/>
</dbReference>
<gene>
    <name evidence="7" type="ORF">GWA01_00600</name>
</gene>
<organism evidence="7 8">
    <name type="scientific">Gluconobacter wancherniae NBRC 103581</name>
    <dbReference type="NCBI Taxonomy" id="656744"/>
    <lineage>
        <taxon>Bacteria</taxon>
        <taxon>Pseudomonadati</taxon>
        <taxon>Pseudomonadota</taxon>
        <taxon>Alphaproteobacteria</taxon>
        <taxon>Acetobacterales</taxon>
        <taxon>Acetobacteraceae</taxon>
        <taxon>Gluconobacter</taxon>
    </lineage>
</organism>
<feature type="domain" description="ABC transporter" evidence="6">
    <location>
        <begin position="5"/>
        <end position="246"/>
    </location>
</feature>
<dbReference type="InterPro" id="IPR027417">
    <property type="entry name" value="P-loop_NTPase"/>
</dbReference>
<comment type="caution">
    <text evidence="7">The sequence shown here is derived from an EMBL/GenBank/DDBJ whole genome shotgun (WGS) entry which is preliminary data.</text>
</comment>
<dbReference type="InterPro" id="IPR003439">
    <property type="entry name" value="ABC_transporter-like_ATP-bd"/>
</dbReference>
<dbReference type="GO" id="GO:0055085">
    <property type="term" value="P:transmembrane transport"/>
    <property type="evidence" value="ECO:0007669"/>
    <property type="project" value="UniProtKB-ARBA"/>
</dbReference>
<evidence type="ECO:0000313" key="7">
    <source>
        <dbReference type="EMBL" id="GEK92290.1"/>
    </source>
</evidence>
<dbReference type="PROSITE" id="PS50893">
    <property type="entry name" value="ABC_TRANSPORTER_2"/>
    <property type="match status" value="1"/>
</dbReference>
<dbReference type="GO" id="GO:0005524">
    <property type="term" value="F:ATP binding"/>
    <property type="evidence" value="ECO:0007669"/>
    <property type="project" value="UniProtKB-KW"/>
</dbReference>
<comment type="subcellular location">
    <subcellularLocation>
        <location evidence="1">Cell inner membrane</location>
        <topology evidence="1">Peripheral membrane protein</topology>
    </subcellularLocation>
</comment>